<protein>
    <submittedName>
        <fullName evidence="3">Cell division protein FtsB</fullName>
    </submittedName>
</protein>
<keyword evidence="3" id="KW-0131">Cell cycle</keyword>
<gene>
    <name evidence="3" type="ORF">HNP84_003840</name>
</gene>
<evidence type="ECO:0000313" key="4">
    <source>
        <dbReference type="Proteomes" id="UP000578449"/>
    </source>
</evidence>
<dbReference type="GO" id="GO:0051301">
    <property type="term" value="P:cell division"/>
    <property type="evidence" value="ECO:0007669"/>
    <property type="project" value="UniProtKB-KW"/>
</dbReference>
<proteinExistence type="predicted"/>
<dbReference type="Pfam" id="PF04977">
    <property type="entry name" value="DivIC"/>
    <property type="match status" value="1"/>
</dbReference>
<accession>A0A840NYX9</accession>
<dbReference type="EMBL" id="JACHGN010000007">
    <property type="protein sequence ID" value="MBB5134114.1"/>
    <property type="molecule type" value="Genomic_DNA"/>
</dbReference>
<sequence>MAGRRPQLTGRAAVLAVVVCAIAMSLAYPVREYIAQRRQIAELLEERERELAALNELERRNRQLNDPGYNKQIARERLFFCDPGEKCFTVMTKKPTQKPKPGTTATPTTTVTPPWYETLWGSVEAADRRPTPVSPTPAPTPSPSPTR</sequence>
<keyword evidence="4" id="KW-1185">Reference proteome</keyword>
<organism evidence="3 4">
    <name type="scientific">Thermocatellispora tengchongensis</name>
    <dbReference type="NCBI Taxonomy" id="1073253"/>
    <lineage>
        <taxon>Bacteria</taxon>
        <taxon>Bacillati</taxon>
        <taxon>Actinomycetota</taxon>
        <taxon>Actinomycetes</taxon>
        <taxon>Streptosporangiales</taxon>
        <taxon>Streptosporangiaceae</taxon>
        <taxon>Thermocatellispora</taxon>
    </lineage>
</organism>
<evidence type="ECO:0000256" key="1">
    <source>
        <dbReference type="SAM" id="Coils"/>
    </source>
</evidence>
<name>A0A840NYX9_9ACTN</name>
<evidence type="ECO:0000313" key="3">
    <source>
        <dbReference type="EMBL" id="MBB5134114.1"/>
    </source>
</evidence>
<reference evidence="3 4" key="1">
    <citation type="submission" date="2020-08" db="EMBL/GenBank/DDBJ databases">
        <title>Genomic Encyclopedia of Type Strains, Phase IV (KMG-IV): sequencing the most valuable type-strain genomes for metagenomic binning, comparative biology and taxonomic classification.</title>
        <authorList>
            <person name="Goeker M."/>
        </authorList>
    </citation>
    <scope>NUCLEOTIDE SEQUENCE [LARGE SCALE GENOMIC DNA]</scope>
    <source>
        <strain evidence="3 4">DSM 45615</strain>
    </source>
</reference>
<keyword evidence="1" id="KW-0175">Coiled coil</keyword>
<dbReference type="RefSeq" id="WP_185051015.1">
    <property type="nucleotide sequence ID" value="NZ_BAABIX010000031.1"/>
</dbReference>
<feature type="region of interest" description="Disordered" evidence="2">
    <location>
        <begin position="92"/>
        <end position="147"/>
    </location>
</feature>
<dbReference type="InterPro" id="IPR007060">
    <property type="entry name" value="FtsL/DivIC"/>
</dbReference>
<evidence type="ECO:0000256" key="2">
    <source>
        <dbReference type="SAM" id="MobiDB-lite"/>
    </source>
</evidence>
<feature type="compositionally biased region" description="Pro residues" evidence="2">
    <location>
        <begin position="132"/>
        <end position="147"/>
    </location>
</feature>
<keyword evidence="3" id="KW-0132">Cell division</keyword>
<feature type="compositionally biased region" description="Low complexity" evidence="2">
    <location>
        <begin position="99"/>
        <end position="114"/>
    </location>
</feature>
<comment type="caution">
    <text evidence="3">The sequence shown here is derived from an EMBL/GenBank/DDBJ whole genome shotgun (WGS) entry which is preliminary data.</text>
</comment>
<feature type="coiled-coil region" evidence="1">
    <location>
        <begin position="30"/>
        <end position="60"/>
    </location>
</feature>
<dbReference type="Proteomes" id="UP000578449">
    <property type="component" value="Unassembled WGS sequence"/>
</dbReference>
<dbReference type="AlphaFoldDB" id="A0A840NYX9"/>